<dbReference type="Pfam" id="PF11382">
    <property type="entry name" value="MctB"/>
    <property type="match status" value="1"/>
</dbReference>
<dbReference type="Proteomes" id="UP000553981">
    <property type="component" value="Unassembled WGS sequence"/>
</dbReference>
<protein>
    <submittedName>
        <fullName evidence="3">Copper transporter</fullName>
    </submittedName>
    <submittedName>
        <fullName evidence="4">Protein of uncharacterized function (DUF3186)</fullName>
    </submittedName>
</protein>
<dbReference type="GO" id="GO:0016020">
    <property type="term" value="C:membrane"/>
    <property type="evidence" value="ECO:0007669"/>
    <property type="project" value="InterPro"/>
</dbReference>
<dbReference type="EMBL" id="JABCUI010000001">
    <property type="protein sequence ID" value="NMW86895.1"/>
    <property type="molecule type" value="Genomic_DNA"/>
</dbReference>
<evidence type="ECO:0000313" key="5">
    <source>
        <dbReference type="Proteomes" id="UP000250245"/>
    </source>
</evidence>
<reference evidence="4 5" key="1">
    <citation type="submission" date="2018-06" db="EMBL/GenBank/DDBJ databases">
        <authorList>
            <consortium name="Pathogen Informatics"/>
            <person name="Doyle S."/>
        </authorList>
    </citation>
    <scope>NUCLEOTIDE SEQUENCE [LARGE SCALE GENOMIC DNA]</scope>
    <source>
        <strain evidence="4 5">NCTC11820</strain>
    </source>
</reference>
<keyword evidence="1" id="KW-0175">Coiled coil</keyword>
<proteinExistence type="predicted"/>
<evidence type="ECO:0000313" key="4">
    <source>
        <dbReference type="EMBL" id="SQB64365.1"/>
    </source>
</evidence>
<feature type="region of interest" description="Disordered" evidence="2">
    <location>
        <begin position="303"/>
        <end position="326"/>
    </location>
</feature>
<dbReference type="GO" id="GO:0055070">
    <property type="term" value="P:copper ion homeostasis"/>
    <property type="evidence" value="ECO:0007669"/>
    <property type="project" value="InterPro"/>
</dbReference>
<gene>
    <name evidence="3" type="ORF">HHJ67_03920</name>
    <name evidence="4" type="ORF">NCTC11820_00709</name>
</gene>
<evidence type="ECO:0000256" key="2">
    <source>
        <dbReference type="SAM" id="MobiDB-lite"/>
    </source>
</evidence>
<evidence type="ECO:0000313" key="6">
    <source>
        <dbReference type="Proteomes" id="UP000553981"/>
    </source>
</evidence>
<sequence>MIDFRYHLVSLVAVFLALAVGIILGAGPLADPIGDTLTGQVDKLREDRNQLNDQLTQAQSRINVQDQTVEQFAPRIFNGLLQGTGVALVVLPDAEAEDVKSVSEIVTAAGGSVNAQINLQDSFFAPAKQAYRDALSGQIRQYLTDTARATTPESTLAAAIGQLIFTGQNDSLSGILTVEETPLIQVANPATQPARSAIIVGSGPLKPQNEKQQKASEKRTKSIVEFAQTLNTFASGVVLYGSAQGENDLLTKVRAGGNPVPTVDGIGTKTSLLSLPFALVARMNGTAGAWGSEQKASALVPPFMEVPAPPAPTEAPAAPVDSPAPQ</sequence>
<dbReference type="Proteomes" id="UP000250245">
    <property type="component" value="Unassembled WGS sequence"/>
</dbReference>
<dbReference type="AlphaFoldDB" id="A0A2X2YUV8"/>
<dbReference type="GeneID" id="55565981"/>
<feature type="coiled-coil region" evidence="1">
    <location>
        <begin position="34"/>
        <end position="68"/>
    </location>
</feature>
<evidence type="ECO:0000313" key="3">
    <source>
        <dbReference type="EMBL" id="NMW86895.1"/>
    </source>
</evidence>
<evidence type="ECO:0000256" key="1">
    <source>
        <dbReference type="SAM" id="Coils"/>
    </source>
</evidence>
<reference evidence="3 6" key="2">
    <citation type="submission" date="2020-04" db="EMBL/GenBank/DDBJ databases">
        <title>Antimicrobial susceptibility and clonality of vaginal-derived multi-drug resistant Mobiluncus isolates in China.</title>
        <authorList>
            <person name="Zhang X."/>
        </authorList>
    </citation>
    <scope>NUCLEOTIDE SEQUENCE [LARGE SCALE GENOMIC DNA]</scope>
    <source>
        <strain evidence="3 6">19</strain>
    </source>
</reference>
<organism evidence="4 5">
    <name type="scientific">Mobiluncus curtisii</name>
    <dbReference type="NCBI Taxonomy" id="2051"/>
    <lineage>
        <taxon>Bacteria</taxon>
        <taxon>Bacillati</taxon>
        <taxon>Actinomycetota</taxon>
        <taxon>Actinomycetes</taxon>
        <taxon>Actinomycetales</taxon>
        <taxon>Actinomycetaceae</taxon>
        <taxon>Mobiluncus</taxon>
    </lineage>
</organism>
<dbReference type="OMA" id="FRYHIVS"/>
<dbReference type="RefSeq" id="WP_004006615.1">
    <property type="nucleotide sequence ID" value="NZ_CAMYEK010000004.1"/>
</dbReference>
<accession>A0A2X2YUV8</accession>
<dbReference type="InterPro" id="IPR021522">
    <property type="entry name" value="MctB"/>
</dbReference>
<name>A0A2X2YUV8_9ACTO</name>
<dbReference type="EMBL" id="UASJ01000001">
    <property type="protein sequence ID" value="SQB64365.1"/>
    <property type="molecule type" value="Genomic_DNA"/>
</dbReference>